<dbReference type="AlphaFoldDB" id="A0A699GTF8"/>
<reference evidence="1" key="1">
    <citation type="journal article" date="2019" name="Sci. Rep.">
        <title>Draft genome of Tanacetum cinerariifolium, the natural source of mosquito coil.</title>
        <authorList>
            <person name="Yamashiro T."/>
            <person name="Shiraishi A."/>
            <person name="Satake H."/>
            <person name="Nakayama K."/>
        </authorList>
    </citation>
    <scope>NUCLEOTIDE SEQUENCE</scope>
</reference>
<organism evidence="1">
    <name type="scientific">Tanacetum cinerariifolium</name>
    <name type="common">Dalmatian daisy</name>
    <name type="synonym">Chrysanthemum cinerariifolium</name>
    <dbReference type="NCBI Taxonomy" id="118510"/>
    <lineage>
        <taxon>Eukaryota</taxon>
        <taxon>Viridiplantae</taxon>
        <taxon>Streptophyta</taxon>
        <taxon>Embryophyta</taxon>
        <taxon>Tracheophyta</taxon>
        <taxon>Spermatophyta</taxon>
        <taxon>Magnoliopsida</taxon>
        <taxon>eudicotyledons</taxon>
        <taxon>Gunneridae</taxon>
        <taxon>Pentapetalae</taxon>
        <taxon>asterids</taxon>
        <taxon>campanulids</taxon>
        <taxon>Asterales</taxon>
        <taxon>Asteraceae</taxon>
        <taxon>Asteroideae</taxon>
        <taxon>Anthemideae</taxon>
        <taxon>Anthemidinae</taxon>
        <taxon>Tanacetum</taxon>
    </lineage>
</organism>
<dbReference type="EMBL" id="BKCJ010049614">
    <property type="protein sequence ID" value="GEW21913.1"/>
    <property type="molecule type" value="Genomic_DNA"/>
</dbReference>
<evidence type="ECO:0000313" key="1">
    <source>
        <dbReference type="EMBL" id="GEW21913.1"/>
    </source>
</evidence>
<sequence length="99" mass="11735">MDVFTFYYKTVRAPQQGYKSILKMPTRIEEGKDRYCLMSHQWNFDETGEPIAKSPMEFWSEVRRKIRALFWNQENHTTKTAAATLMMISSSSDDQEQED</sequence>
<comment type="caution">
    <text evidence="1">The sequence shown here is derived from an EMBL/GenBank/DDBJ whole genome shotgun (WGS) entry which is preliminary data.</text>
</comment>
<accession>A0A699GTF8</accession>
<name>A0A699GTF8_TANCI</name>
<proteinExistence type="predicted"/>
<gene>
    <name evidence="1" type="ORF">Tci_193889</name>
</gene>
<protein>
    <submittedName>
        <fullName evidence="1">Uncharacterized protein</fullName>
    </submittedName>
</protein>